<evidence type="ECO:0000259" key="2">
    <source>
        <dbReference type="Pfam" id="PF14145"/>
    </source>
</evidence>
<keyword evidence="1" id="KW-0472">Membrane</keyword>
<gene>
    <name evidence="3" type="ORF">GCM10007063_07000</name>
</gene>
<keyword evidence="1" id="KW-1133">Transmembrane helix</keyword>
<feature type="domain" description="YrhK" evidence="2">
    <location>
        <begin position="46"/>
        <end position="101"/>
    </location>
</feature>
<keyword evidence="1" id="KW-0812">Transmembrane</keyword>
<reference evidence="3" key="2">
    <citation type="submission" date="2020-09" db="EMBL/GenBank/DDBJ databases">
        <authorList>
            <person name="Sun Q."/>
            <person name="Ohkuma M."/>
        </authorList>
    </citation>
    <scope>NUCLEOTIDE SEQUENCE</scope>
    <source>
        <strain evidence="3">JCM 12580</strain>
    </source>
</reference>
<evidence type="ECO:0000313" key="3">
    <source>
        <dbReference type="EMBL" id="GGJ87128.1"/>
    </source>
</evidence>
<dbReference type="AlphaFoldDB" id="A0A917PPW1"/>
<dbReference type="Proteomes" id="UP000658382">
    <property type="component" value="Unassembled WGS sequence"/>
</dbReference>
<name>A0A917PPW1_9BACI</name>
<dbReference type="RefSeq" id="WP_229671656.1">
    <property type="nucleotide sequence ID" value="NZ_BMNQ01000005.1"/>
</dbReference>
<proteinExistence type="predicted"/>
<accession>A0A917PPW1</accession>
<evidence type="ECO:0000256" key="1">
    <source>
        <dbReference type="SAM" id="Phobius"/>
    </source>
</evidence>
<dbReference type="InterPro" id="IPR025424">
    <property type="entry name" value="YrhK_domain"/>
</dbReference>
<protein>
    <recommendedName>
        <fullName evidence="2">YrhK domain-containing protein</fullName>
    </recommendedName>
</protein>
<evidence type="ECO:0000313" key="4">
    <source>
        <dbReference type="Proteomes" id="UP000658382"/>
    </source>
</evidence>
<organism evidence="3 4">
    <name type="scientific">Lentibacillus kapialis</name>
    <dbReference type="NCBI Taxonomy" id="340214"/>
    <lineage>
        <taxon>Bacteria</taxon>
        <taxon>Bacillati</taxon>
        <taxon>Bacillota</taxon>
        <taxon>Bacilli</taxon>
        <taxon>Bacillales</taxon>
        <taxon>Bacillaceae</taxon>
        <taxon>Lentibacillus</taxon>
    </lineage>
</organism>
<sequence>MTLYRLENRELKRWGDALMATNSKLNQNTNPEIDLHFGEHEIVIKKRYEFFYNLNDILIAIWFIVGSIFFFWTVTTEAGTWLFLIGSIELLVRPFIRIGQKVHLEKVNS</sequence>
<reference evidence="3" key="1">
    <citation type="journal article" date="2014" name="Int. J. Syst. Evol. Microbiol.">
        <title>Complete genome sequence of Corynebacterium casei LMG S-19264T (=DSM 44701T), isolated from a smear-ripened cheese.</title>
        <authorList>
            <consortium name="US DOE Joint Genome Institute (JGI-PGF)"/>
            <person name="Walter F."/>
            <person name="Albersmeier A."/>
            <person name="Kalinowski J."/>
            <person name="Ruckert C."/>
        </authorList>
    </citation>
    <scope>NUCLEOTIDE SEQUENCE</scope>
    <source>
        <strain evidence="3">JCM 12580</strain>
    </source>
</reference>
<dbReference type="EMBL" id="BMNQ01000005">
    <property type="protein sequence ID" value="GGJ87128.1"/>
    <property type="molecule type" value="Genomic_DNA"/>
</dbReference>
<feature type="transmembrane region" description="Helical" evidence="1">
    <location>
        <begin position="78"/>
        <end position="96"/>
    </location>
</feature>
<keyword evidence="4" id="KW-1185">Reference proteome</keyword>
<comment type="caution">
    <text evidence="3">The sequence shown here is derived from an EMBL/GenBank/DDBJ whole genome shotgun (WGS) entry which is preliminary data.</text>
</comment>
<dbReference type="Pfam" id="PF14145">
    <property type="entry name" value="YrhK"/>
    <property type="match status" value="1"/>
</dbReference>
<feature type="transmembrane region" description="Helical" evidence="1">
    <location>
        <begin position="50"/>
        <end position="72"/>
    </location>
</feature>